<protein>
    <submittedName>
        <fullName evidence="2">Uncharacterized protein</fullName>
    </submittedName>
</protein>
<dbReference type="EMBL" id="JANKHO010002489">
    <property type="protein sequence ID" value="KAJ3492056.1"/>
    <property type="molecule type" value="Genomic_DNA"/>
</dbReference>
<evidence type="ECO:0000256" key="1">
    <source>
        <dbReference type="SAM" id="MobiDB-lite"/>
    </source>
</evidence>
<keyword evidence="3" id="KW-1185">Reference proteome</keyword>
<comment type="caution">
    <text evidence="2">The sequence shown here is derived from an EMBL/GenBank/DDBJ whole genome shotgun (WGS) entry which is preliminary data.</text>
</comment>
<proteinExistence type="predicted"/>
<feature type="region of interest" description="Disordered" evidence="1">
    <location>
        <begin position="148"/>
        <end position="167"/>
    </location>
</feature>
<name>A0A9W8JWK7_9AGAR</name>
<evidence type="ECO:0000313" key="2">
    <source>
        <dbReference type="EMBL" id="KAJ3492056.1"/>
    </source>
</evidence>
<organism evidence="2 3">
    <name type="scientific">Agrocybe chaxingu</name>
    <dbReference type="NCBI Taxonomy" id="84603"/>
    <lineage>
        <taxon>Eukaryota</taxon>
        <taxon>Fungi</taxon>
        <taxon>Dikarya</taxon>
        <taxon>Basidiomycota</taxon>
        <taxon>Agaricomycotina</taxon>
        <taxon>Agaricomycetes</taxon>
        <taxon>Agaricomycetidae</taxon>
        <taxon>Agaricales</taxon>
        <taxon>Agaricineae</taxon>
        <taxon>Strophariaceae</taxon>
        <taxon>Agrocybe</taxon>
    </lineage>
</organism>
<reference evidence="2" key="1">
    <citation type="submission" date="2022-07" db="EMBL/GenBank/DDBJ databases">
        <title>Genome Sequence of Agrocybe chaxingu.</title>
        <authorList>
            <person name="Buettner E."/>
        </authorList>
    </citation>
    <scope>NUCLEOTIDE SEQUENCE</scope>
    <source>
        <strain evidence="2">MP-N11</strain>
    </source>
</reference>
<gene>
    <name evidence="2" type="ORF">NLJ89_g11279</name>
</gene>
<evidence type="ECO:0000313" key="3">
    <source>
        <dbReference type="Proteomes" id="UP001148786"/>
    </source>
</evidence>
<accession>A0A9W8JWK7</accession>
<dbReference type="Proteomes" id="UP001148786">
    <property type="component" value="Unassembled WGS sequence"/>
</dbReference>
<sequence>MQDEPLSLRRLCPGFSNRTTPSFKNELALMFRPQDRQRVGVSCRVDVFVLGKMLLSPPPSLFEGFKLRSSHPGNRSHPFTQNTNEVLFFTASDSQPPSNDATKLSPALPLFDPSRNLDPPPLFTAAQALQIDAGFMLGNEPTLSPALPLFSQPSRMPALSSALDAQD</sequence>
<dbReference type="AlphaFoldDB" id="A0A9W8JWK7"/>